<dbReference type="OrthoDB" id="7691332at2759"/>
<gene>
    <name evidence="2" type="ORF">WN55_05727</name>
</gene>
<dbReference type="EMBL" id="KQ435012">
    <property type="protein sequence ID" value="KZC13823.1"/>
    <property type="molecule type" value="Genomic_DNA"/>
</dbReference>
<proteinExistence type="predicted"/>
<evidence type="ECO:0000256" key="1">
    <source>
        <dbReference type="SAM" id="Phobius"/>
    </source>
</evidence>
<keyword evidence="1" id="KW-0812">Transmembrane</keyword>
<keyword evidence="3" id="KW-1185">Reference proteome</keyword>
<name>A0A154PPL6_DUFNO</name>
<organism evidence="2 3">
    <name type="scientific">Dufourea novaeangliae</name>
    <name type="common">Sweat bee</name>
    <dbReference type="NCBI Taxonomy" id="178035"/>
    <lineage>
        <taxon>Eukaryota</taxon>
        <taxon>Metazoa</taxon>
        <taxon>Ecdysozoa</taxon>
        <taxon>Arthropoda</taxon>
        <taxon>Hexapoda</taxon>
        <taxon>Insecta</taxon>
        <taxon>Pterygota</taxon>
        <taxon>Neoptera</taxon>
        <taxon>Endopterygota</taxon>
        <taxon>Hymenoptera</taxon>
        <taxon>Apocrita</taxon>
        <taxon>Aculeata</taxon>
        <taxon>Apoidea</taxon>
        <taxon>Anthophila</taxon>
        <taxon>Halictidae</taxon>
        <taxon>Rophitinae</taxon>
        <taxon>Dufourea</taxon>
    </lineage>
</organism>
<keyword evidence="1" id="KW-0472">Membrane</keyword>
<dbReference type="Proteomes" id="UP000076502">
    <property type="component" value="Unassembled WGS sequence"/>
</dbReference>
<keyword evidence="1" id="KW-1133">Transmembrane helix</keyword>
<feature type="transmembrane region" description="Helical" evidence="1">
    <location>
        <begin position="103"/>
        <end position="128"/>
    </location>
</feature>
<protein>
    <submittedName>
        <fullName evidence="2">Uncharacterized protein</fullName>
    </submittedName>
</protein>
<evidence type="ECO:0000313" key="3">
    <source>
        <dbReference type="Proteomes" id="UP000076502"/>
    </source>
</evidence>
<reference evidence="2 3" key="1">
    <citation type="submission" date="2015-07" db="EMBL/GenBank/DDBJ databases">
        <title>The genome of Dufourea novaeangliae.</title>
        <authorList>
            <person name="Pan H."/>
            <person name="Kapheim K."/>
        </authorList>
    </citation>
    <scope>NUCLEOTIDE SEQUENCE [LARGE SCALE GENOMIC DNA]</scope>
    <source>
        <strain evidence="2">0120121106</strain>
        <tissue evidence="2">Whole body</tissue>
    </source>
</reference>
<evidence type="ECO:0000313" key="2">
    <source>
        <dbReference type="EMBL" id="KZC13823.1"/>
    </source>
</evidence>
<feature type="transmembrane region" description="Helical" evidence="1">
    <location>
        <begin position="50"/>
        <end position="78"/>
    </location>
</feature>
<sequence length="139" mass="16225">MENQARGRKDIATNEYDVYELRRLREKAKIASIFHGNRKKFQRNPHLSHVVHACLNISQVALIGSFVGALFMILLGIMEMKHADIYLDLTKITDDELLQHPIFIHNFVMCLLSIACMIMYLIQGWVLFDYYQSVRKNPN</sequence>
<dbReference type="AlphaFoldDB" id="A0A154PPL6"/>
<accession>A0A154PPL6</accession>